<feature type="non-terminal residue" evidence="1">
    <location>
        <position position="43"/>
    </location>
</feature>
<feature type="non-terminal residue" evidence="1">
    <location>
        <position position="1"/>
    </location>
</feature>
<proteinExistence type="predicted"/>
<comment type="caution">
    <text evidence="1">The sequence shown here is derived from an EMBL/GenBank/DDBJ whole genome shotgun (WGS) entry which is preliminary data.</text>
</comment>
<protein>
    <submittedName>
        <fullName evidence="1">10939_t:CDS:1</fullName>
    </submittedName>
</protein>
<evidence type="ECO:0000313" key="2">
    <source>
        <dbReference type="Proteomes" id="UP000789572"/>
    </source>
</evidence>
<reference evidence="1" key="1">
    <citation type="submission" date="2021-06" db="EMBL/GenBank/DDBJ databases">
        <authorList>
            <person name="Kallberg Y."/>
            <person name="Tangrot J."/>
            <person name="Rosling A."/>
        </authorList>
    </citation>
    <scope>NUCLEOTIDE SEQUENCE</scope>
    <source>
        <strain evidence="1">IA702</strain>
    </source>
</reference>
<evidence type="ECO:0000313" key="1">
    <source>
        <dbReference type="EMBL" id="CAG8656338.1"/>
    </source>
</evidence>
<accession>A0A9N9H8E2</accession>
<organism evidence="1 2">
    <name type="scientific">Paraglomus occultum</name>
    <dbReference type="NCBI Taxonomy" id="144539"/>
    <lineage>
        <taxon>Eukaryota</taxon>
        <taxon>Fungi</taxon>
        <taxon>Fungi incertae sedis</taxon>
        <taxon>Mucoromycota</taxon>
        <taxon>Glomeromycotina</taxon>
        <taxon>Glomeromycetes</taxon>
        <taxon>Paraglomerales</taxon>
        <taxon>Paraglomeraceae</taxon>
        <taxon>Paraglomus</taxon>
    </lineage>
</organism>
<dbReference type="Proteomes" id="UP000789572">
    <property type="component" value="Unassembled WGS sequence"/>
</dbReference>
<sequence length="43" mass="4542">ITEALMGVRVDDINGLTVLKLSTTSNDILSGFYAEINAKLGTS</sequence>
<name>A0A9N9H8E2_9GLOM</name>
<keyword evidence="2" id="KW-1185">Reference proteome</keyword>
<gene>
    <name evidence="1" type="ORF">POCULU_LOCUS10221</name>
</gene>
<dbReference type="AlphaFoldDB" id="A0A9N9H8E2"/>
<dbReference type="EMBL" id="CAJVPJ010004867">
    <property type="protein sequence ID" value="CAG8656338.1"/>
    <property type="molecule type" value="Genomic_DNA"/>
</dbReference>